<keyword evidence="4" id="KW-0732">Signal</keyword>
<dbReference type="Proteomes" id="UP000002279">
    <property type="component" value="Chromosome 14"/>
</dbReference>
<dbReference type="Pfam" id="PF07686">
    <property type="entry name" value="V-set"/>
    <property type="match status" value="1"/>
</dbReference>
<organism evidence="6 7">
    <name type="scientific">Ornithorhynchus anatinus</name>
    <name type="common">Duckbill platypus</name>
    <dbReference type="NCBI Taxonomy" id="9258"/>
    <lineage>
        <taxon>Eukaryota</taxon>
        <taxon>Metazoa</taxon>
        <taxon>Chordata</taxon>
        <taxon>Craniata</taxon>
        <taxon>Vertebrata</taxon>
        <taxon>Euteleostomi</taxon>
        <taxon>Mammalia</taxon>
        <taxon>Monotremata</taxon>
        <taxon>Ornithorhynchidae</taxon>
        <taxon>Ornithorhynchus</taxon>
    </lineage>
</organism>
<dbReference type="InterPro" id="IPR050199">
    <property type="entry name" value="IgHV"/>
</dbReference>
<dbReference type="Ensembl" id="ENSOANT00000012412.4">
    <property type="protein sequence ID" value="ENSOANP00000012410.4"/>
    <property type="gene ID" value="ENSOANG00000031454.2"/>
</dbReference>
<name>F6YUE5_ORNAN</name>
<dbReference type="SUPFAM" id="SSF48726">
    <property type="entry name" value="Immunoglobulin"/>
    <property type="match status" value="1"/>
</dbReference>
<evidence type="ECO:0000256" key="1">
    <source>
        <dbReference type="ARBA" id="ARBA00022859"/>
    </source>
</evidence>
<evidence type="ECO:0000259" key="5">
    <source>
        <dbReference type="PROSITE" id="PS50835"/>
    </source>
</evidence>
<evidence type="ECO:0000313" key="6">
    <source>
        <dbReference type="Ensembl" id="ENSOANP00000012410.4"/>
    </source>
</evidence>
<dbReference type="eggNOG" id="ENOG502S5S3">
    <property type="taxonomic scope" value="Eukaryota"/>
</dbReference>
<dbReference type="SMART" id="SM00409">
    <property type="entry name" value="IG"/>
    <property type="match status" value="1"/>
</dbReference>
<dbReference type="Gene3D" id="2.60.40.10">
    <property type="entry name" value="Immunoglobulins"/>
    <property type="match status" value="1"/>
</dbReference>
<keyword evidence="1" id="KW-0391">Immunity</keyword>
<protein>
    <recommendedName>
        <fullName evidence="5">Ig-like domain-containing protein</fullName>
    </recommendedName>
</protein>
<dbReference type="AlphaFoldDB" id="F6YUE5"/>
<reference evidence="6" key="3">
    <citation type="submission" date="2025-09" db="UniProtKB">
        <authorList>
            <consortium name="Ensembl"/>
        </authorList>
    </citation>
    <scope>IDENTIFICATION</scope>
    <source>
        <strain evidence="6">Glennie</strain>
    </source>
</reference>
<feature type="signal peptide" evidence="4">
    <location>
        <begin position="1"/>
        <end position="19"/>
    </location>
</feature>
<reference evidence="6" key="2">
    <citation type="submission" date="2025-08" db="UniProtKB">
        <authorList>
            <consortium name="Ensembl"/>
        </authorList>
    </citation>
    <scope>IDENTIFICATION</scope>
    <source>
        <strain evidence="6">Glennie</strain>
    </source>
</reference>
<keyword evidence="7" id="KW-1185">Reference proteome</keyword>
<sequence length="126" mass="13906">MQSALSLLSILILLQGVQGDVQLMESGGDVTQPGGSLRLSCKASGFSFNSNYYMSWFRQASGKRLEWVATISTSDGSTYYADSVKGRFTISKDSANSLVYLQMDNLKTEDMALYYCARHTVRETTS</sequence>
<dbReference type="InterPro" id="IPR013106">
    <property type="entry name" value="Ig_V-set"/>
</dbReference>
<dbReference type="GO" id="GO:0005576">
    <property type="term" value="C:extracellular region"/>
    <property type="evidence" value="ECO:0007669"/>
    <property type="project" value="UniProtKB-ARBA"/>
</dbReference>
<dbReference type="InterPro" id="IPR003599">
    <property type="entry name" value="Ig_sub"/>
</dbReference>
<dbReference type="STRING" id="9258.ENSOANP00000012410"/>
<keyword evidence="2" id="KW-1064">Adaptive immunity</keyword>
<dbReference type="HOGENOM" id="CLU_077975_5_2_1"/>
<dbReference type="InterPro" id="IPR007110">
    <property type="entry name" value="Ig-like_dom"/>
</dbReference>
<dbReference type="PROSITE" id="PS50835">
    <property type="entry name" value="IG_LIKE"/>
    <property type="match status" value="1"/>
</dbReference>
<dbReference type="InterPro" id="IPR013783">
    <property type="entry name" value="Ig-like_fold"/>
</dbReference>
<dbReference type="GeneTree" id="ENSGT01050000244936"/>
<feature type="domain" description="Ig-like" evidence="5">
    <location>
        <begin position="34"/>
        <end position="126"/>
    </location>
</feature>
<keyword evidence="3" id="KW-1280">Immunoglobulin</keyword>
<dbReference type="InterPro" id="IPR036179">
    <property type="entry name" value="Ig-like_dom_sf"/>
</dbReference>
<proteinExistence type="predicted"/>
<evidence type="ECO:0000313" key="7">
    <source>
        <dbReference type="Proteomes" id="UP000002279"/>
    </source>
</evidence>
<dbReference type="GO" id="GO:0019814">
    <property type="term" value="C:immunoglobulin complex"/>
    <property type="evidence" value="ECO:0007669"/>
    <property type="project" value="UniProtKB-KW"/>
</dbReference>
<feature type="chain" id="PRO_5028123465" description="Ig-like domain-containing protein" evidence="4">
    <location>
        <begin position="20"/>
        <end position="126"/>
    </location>
</feature>
<reference evidence="6 7" key="1">
    <citation type="journal article" date="2008" name="Nature">
        <title>Genome analysis of the platypus reveals unique signatures of evolution.</title>
        <authorList>
            <person name="Warren W.C."/>
            <person name="Hillier L.W."/>
            <person name="Marshall Graves J.A."/>
            <person name="Birney E."/>
            <person name="Ponting C.P."/>
            <person name="Grutzner F."/>
            <person name="Belov K."/>
            <person name="Miller W."/>
            <person name="Clarke L."/>
            <person name="Chinwalla A.T."/>
            <person name="Yang S.P."/>
            <person name="Heger A."/>
            <person name="Locke D.P."/>
            <person name="Miethke P."/>
            <person name="Waters P.D."/>
            <person name="Veyrunes F."/>
            <person name="Fulton L."/>
            <person name="Fulton B."/>
            <person name="Graves T."/>
            <person name="Wallis J."/>
            <person name="Puente X.S."/>
            <person name="Lopez-Otin C."/>
            <person name="Ordonez G.R."/>
            <person name="Eichler E.E."/>
            <person name="Chen L."/>
            <person name="Cheng Z."/>
            <person name="Deakin J.E."/>
            <person name="Alsop A."/>
            <person name="Thompson K."/>
            <person name="Kirby P."/>
            <person name="Papenfuss A.T."/>
            <person name="Wakefield M.J."/>
            <person name="Olender T."/>
            <person name="Lancet D."/>
            <person name="Huttley G.A."/>
            <person name="Smit A.F."/>
            <person name="Pask A."/>
            <person name="Temple-Smith P."/>
            <person name="Batzer M.A."/>
            <person name="Walker J.A."/>
            <person name="Konkel M.K."/>
            <person name="Harris R.S."/>
            <person name="Whittington C.M."/>
            <person name="Wong E.S."/>
            <person name="Gemmell N.J."/>
            <person name="Buschiazzo E."/>
            <person name="Vargas Jentzsch I.M."/>
            <person name="Merkel A."/>
            <person name="Schmitz J."/>
            <person name="Zemann A."/>
            <person name="Churakov G."/>
            <person name="Kriegs J.O."/>
            <person name="Brosius J."/>
            <person name="Murchison E.P."/>
            <person name="Sachidanandam R."/>
            <person name="Smith C."/>
            <person name="Hannon G.J."/>
            <person name="Tsend-Ayush E."/>
            <person name="McMillan D."/>
            <person name="Attenborough R."/>
            <person name="Rens W."/>
            <person name="Ferguson-Smith M."/>
            <person name="Lefevre C.M."/>
            <person name="Sharp J.A."/>
            <person name="Nicholas K.R."/>
            <person name="Ray D.A."/>
            <person name="Kube M."/>
            <person name="Reinhardt R."/>
            <person name="Pringle T.H."/>
            <person name="Taylor J."/>
            <person name="Jones R.C."/>
            <person name="Nixon B."/>
            <person name="Dacheux J.L."/>
            <person name="Niwa H."/>
            <person name="Sekita Y."/>
            <person name="Huang X."/>
            <person name="Stark A."/>
            <person name="Kheradpour P."/>
            <person name="Kellis M."/>
            <person name="Flicek P."/>
            <person name="Chen Y."/>
            <person name="Webber C."/>
            <person name="Hardison R."/>
            <person name="Nelson J."/>
            <person name="Hallsworth-Pepin K."/>
            <person name="Delehaunty K."/>
            <person name="Markovic C."/>
            <person name="Minx P."/>
            <person name="Feng Y."/>
            <person name="Kremitzki C."/>
            <person name="Mitreva M."/>
            <person name="Glasscock J."/>
            <person name="Wylie T."/>
            <person name="Wohldmann P."/>
            <person name="Thiru P."/>
            <person name="Nhan M.N."/>
            <person name="Pohl C.S."/>
            <person name="Smith S.M."/>
            <person name="Hou S."/>
            <person name="Nefedov M."/>
            <person name="de Jong P.J."/>
            <person name="Renfree M.B."/>
            <person name="Mardis E.R."/>
            <person name="Wilson R.K."/>
        </authorList>
    </citation>
    <scope>NUCLEOTIDE SEQUENCE [LARGE SCALE GENOMIC DNA]</scope>
    <source>
        <strain evidence="6 7">Glennie</strain>
    </source>
</reference>
<dbReference type="FunFam" id="2.60.40.10:FF:002198">
    <property type="entry name" value="Immunoglobulin heavy variable 5-2"/>
    <property type="match status" value="1"/>
</dbReference>
<accession>F6YUE5</accession>
<dbReference type="GO" id="GO:0002250">
    <property type="term" value="P:adaptive immune response"/>
    <property type="evidence" value="ECO:0007669"/>
    <property type="project" value="UniProtKB-KW"/>
</dbReference>
<dbReference type="Bgee" id="ENSOANG00000031454">
    <property type="expression patterns" value="Expressed in endometrium and 4 other cell types or tissues"/>
</dbReference>
<evidence type="ECO:0000256" key="2">
    <source>
        <dbReference type="ARBA" id="ARBA00023130"/>
    </source>
</evidence>
<dbReference type="SMART" id="SM00406">
    <property type="entry name" value="IGv"/>
    <property type="match status" value="1"/>
</dbReference>
<evidence type="ECO:0000256" key="4">
    <source>
        <dbReference type="SAM" id="SignalP"/>
    </source>
</evidence>
<dbReference type="PANTHER" id="PTHR23266">
    <property type="entry name" value="IMMUNOGLOBULIN HEAVY CHAIN"/>
    <property type="match status" value="1"/>
</dbReference>
<evidence type="ECO:0000256" key="3">
    <source>
        <dbReference type="ARBA" id="ARBA00043265"/>
    </source>
</evidence>
<dbReference type="OMA" id="RERQCNH"/>